<evidence type="ECO:0000256" key="2">
    <source>
        <dbReference type="ARBA" id="ARBA00004371"/>
    </source>
</evidence>
<evidence type="ECO:0000259" key="11">
    <source>
        <dbReference type="Pfam" id="PF02837"/>
    </source>
</evidence>
<comment type="similarity">
    <text evidence="3">Belongs to the glycosyl hydrolase 2 family.</text>
</comment>
<evidence type="ECO:0000313" key="12">
    <source>
        <dbReference type="EMBL" id="NXP42303.1"/>
    </source>
</evidence>
<dbReference type="GO" id="GO:0019391">
    <property type="term" value="P:glucuronoside catabolic process"/>
    <property type="evidence" value="ECO:0007669"/>
    <property type="project" value="TreeGrafter"/>
</dbReference>
<keyword evidence="13" id="KW-1185">Reference proteome</keyword>
<dbReference type="Pfam" id="PF02837">
    <property type="entry name" value="Glyco_hydro_2_N"/>
    <property type="match status" value="1"/>
</dbReference>
<feature type="non-terminal residue" evidence="12">
    <location>
        <position position="610"/>
    </location>
</feature>
<evidence type="ECO:0000256" key="1">
    <source>
        <dbReference type="ARBA" id="ARBA00003025"/>
    </source>
</evidence>
<keyword evidence="7" id="KW-0458">Lysosome</keyword>
<feature type="non-terminal residue" evidence="12">
    <location>
        <position position="1"/>
    </location>
</feature>
<comment type="subcellular location">
    <subcellularLocation>
        <location evidence="2">Lysosome</location>
    </subcellularLocation>
</comment>
<dbReference type="GO" id="GO:0004566">
    <property type="term" value="F:beta-glucuronidase activity"/>
    <property type="evidence" value="ECO:0007669"/>
    <property type="project" value="UniProtKB-EC"/>
</dbReference>
<dbReference type="InterPro" id="IPR006104">
    <property type="entry name" value="Glyco_hydro_2_N"/>
</dbReference>
<dbReference type="InterPro" id="IPR036156">
    <property type="entry name" value="Beta-gal/glucu_dom_sf"/>
</dbReference>
<dbReference type="InterPro" id="IPR006101">
    <property type="entry name" value="Glyco_hydro_2"/>
</dbReference>
<feature type="domain" description="Glycosyl hydrolases family 2 sugar binding" evidence="11">
    <location>
        <begin position="100"/>
        <end position="192"/>
    </location>
</feature>
<protein>
    <recommendedName>
        <fullName evidence="5">Beta-glucuronidase</fullName>
        <ecNumber evidence="4">3.2.1.31</ecNumber>
    </recommendedName>
</protein>
<evidence type="ECO:0000313" key="13">
    <source>
        <dbReference type="Proteomes" id="UP000524007"/>
    </source>
</evidence>
<dbReference type="InterPro" id="IPR006102">
    <property type="entry name" value="Ig-like_GH2"/>
</dbReference>
<dbReference type="GO" id="GO:0005975">
    <property type="term" value="P:carbohydrate metabolic process"/>
    <property type="evidence" value="ECO:0007669"/>
    <property type="project" value="InterPro"/>
</dbReference>
<evidence type="ECO:0000259" key="9">
    <source>
        <dbReference type="Pfam" id="PF00703"/>
    </source>
</evidence>
<dbReference type="GO" id="GO:0030246">
    <property type="term" value="F:carbohydrate binding"/>
    <property type="evidence" value="ECO:0007669"/>
    <property type="project" value="TreeGrafter"/>
</dbReference>
<dbReference type="FunFam" id="3.20.20.80:FF:000029">
    <property type="entry name" value="Beta-glucuronidase"/>
    <property type="match status" value="1"/>
</dbReference>
<keyword evidence="8" id="KW-0326">Glycosidase</keyword>
<evidence type="ECO:0000256" key="5">
    <source>
        <dbReference type="ARBA" id="ARBA00016205"/>
    </source>
</evidence>
<dbReference type="InterPro" id="IPR023232">
    <property type="entry name" value="Glyco_hydro_2_AS"/>
</dbReference>
<sequence>GMLQPRDTPSRERRELSGLWSFRADLSPGRDAGFAQRWYRQPLRQVAGSGAGAAHPRARAALFPLRAGLRGLHFFLPLSLPSSFPAFFPSRAGGAAAVRPTWVNGVQVVEHEGGHLPFEADISRVVQASPGALCRITLALNNTLSPHTLPPGSIQYMADKSRYPKNYFVQNTKFDFFNYAGIHRPVVLYTTPAAYIDDITVTTTSSDTLAMVQYQVSVVGSTASSLSLSLRDREGKVVAAGDGSVGELKVLNPNLWWPYLMHENPGYLYSLEVKVPREAVAVPHPCKYSRPAGQSLEQPGLVESVPAHGRGWNGMDFKIRGKGLDWALIVKDFNLLRWLGANSFRTSHYPYAEEIMDLCDAYGIAVIDESPGVGIKLPESFGNRSLQHHLAVMEELVRRDKNRPSVVMWSVANEPASELPPAAHYFKTVIAHTKALDPSRPVTFVTDANYALDHGAPYVDVICVNSYFSWYHDPGHLEVIPLQLTAQFENWYKTYHKPIIQSEYGADSVPGLHTDPPMMFSEEYQQAMLREYHAVLDKKRKEYVIGELIWNFADFMTNQGTTRVLGNKKGIFTRQRQPKAAAFVLRDRYWKIANESSCLPPVITSHSLFL</sequence>
<dbReference type="SUPFAM" id="SSF49785">
    <property type="entry name" value="Galactose-binding domain-like"/>
    <property type="match status" value="1"/>
</dbReference>
<evidence type="ECO:0000256" key="4">
    <source>
        <dbReference type="ARBA" id="ARBA00012761"/>
    </source>
</evidence>
<dbReference type="Gene3D" id="2.60.40.10">
    <property type="entry name" value="Immunoglobulins"/>
    <property type="match status" value="1"/>
</dbReference>
<dbReference type="Proteomes" id="UP000524007">
    <property type="component" value="Unassembled WGS sequence"/>
</dbReference>
<comment type="function">
    <text evidence="1">Plays an important role in the degradation of dermatan and keratan sulfates.</text>
</comment>
<dbReference type="FunFam" id="2.60.40.10:FF:000628">
    <property type="entry name" value="Beta-glucuronidase"/>
    <property type="match status" value="1"/>
</dbReference>
<dbReference type="Pfam" id="PF02836">
    <property type="entry name" value="Glyco_hydro_2_C"/>
    <property type="match status" value="1"/>
</dbReference>
<dbReference type="Gene3D" id="3.20.20.80">
    <property type="entry name" value="Glycosidases"/>
    <property type="match status" value="1"/>
</dbReference>
<proteinExistence type="inferred from homology"/>
<evidence type="ECO:0000256" key="6">
    <source>
        <dbReference type="ARBA" id="ARBA00022801"/>
    </source>
</evidence>
<dbReference type="EC" id="3.2.1.31" evidence="4"/>
<dbReference type="InterPro" id="IPR017853">
    <property type="entry name" value="GH"/>
</dbReference>
<organism evidence="12 13">
    <name type="scientific">Leiothrix lutea</name>
    <name type="common">Red-billed leiothrix</name>
    <name type="synonym">Sylvia lutea</name>
    <dbReference type="NCBI Taxonomy" id="36275"/>
    <lineage>
        <taxon>Eukaryota</taxon>
        <taxon>Metazoa</taxon>
        <taxon>Chordata</taxon>
        <taxon>Craniata</taxon>
        <taxon>Vertebrata</taxon>
        <taxon>Euteleostomi</taxon>
        <taxon>Archelosauria</taxon>
        <taxon>Archosauria</taxon>
        <taxon>Dinosauria</taxon>
        <taxon>Saurischia</taxon>
        <taxon>Theropoda</taxon>
        <taxon>Coelurosauria</taxon>
        <taxon>Aves</taxon>
        <taxon>Neognathae</taxon>
        <taxon>Neoaves</taxon>
        <taxon>Telluraves</taxon>
        <taxon>Australaves</taxon>
        <taxon>Passeriformes</taxon>
        <taxon>Sylvioidea</taxon>
        <taxon>Leiothrichidae</taxon>
        <taxon>Leiothrix</taxon>
    </lineage>
</organism>
<gene>
    <name evidence="12" type="primary">Gusb</name>
    <name evidence="12" type="ORF">LEILUT_R09918</name>
</gene>
<feature type="domain" description="Glycoside hydrolase family 2 catalytic" evidence="10">
    <location>
        <begin position="318"/>
        <end position="593"/>
    </location>
</feature>
<evidence type="ECO:0000256" key="3">
    <source>
        <dbReference type="ARBA" id="ARBA00007401"/>
    </source>
</evidence>
<dbReference type="InterPro" id="IPR008979">
    <property type="entry name" value="Galactose-bd-like_sf"/>
</dbReference>
<dbReference type="AlphaFoldDB" id="A0A7L2A578"/>
<dbReference type="PANTHER" id="PTHR10066:SF67">
    <property type="entry name" value="BETA-GLUCURONIDASE"/>
    <property type="match status" value="1"/>
</dbReference>
<dbReference type="PROSITE" id="PS00608">
    <property type="entry name" value="GLYCOSYL_HYDROL_F2_2"/>
    <property type="match status" value="1"/>
</dbReference>
<name>A0A7L2A578_LEILU</name>
<dbReference type="InterPro" id="IPR006103">
    <property type="entry name" value="Glyco_hydro_2_cat"/>
</dbReference>
<dbReference type="Gene3D" id="2.60.120.260">
    <property type="entry name" value="Galactose-binding domain-like"/>
    <property type="match status" value="1"/>
</dbReference>
<dbReference type="GO" id="GO:0005764">
    <property type="term" value="C:lysosome"/>
    <property type="evidence" value="ECO:0007669"/>
    <property type="project" value="UniProtKB-SubCell"/>
</dbReference>
<dbReference type="SUPFAM" id="SSF51445">
    <property type="entry name" value="(Trans)glycosidases"/>
    <property type="match status" value="1"/>
</dbReference>
<dbReference type="GO" id="GO:0005615">
    <property type="term" value="C:extracellular space"/>
    <property type="evidence" value="ECO:0007669"/>
    <property type="project" value="TreeGrafter"/>
</dbReference>
<dbReference type="EMBL" id="VXBY01005749">
    <property type="protein sequence ID" value="NXP42303.1"/>
    <property type="molecule type" value="Genomic_DNA"/>
</dbReference>
<dbReference type="PRINTS" id="PR00132">
    <property type="entry name" value="GLHYDRLASE2"/>
</dbReference>
<feature type="domain" description="Glycoside hydrolase family 2 immunoglobulin-like beta-sandwich" evidence="9">
    <location>
        <begin position="194"/>
        <end position="275"/>
    </location>
</feature>
<keyword evidence="6" id="KW-0378">Hydrolase</keyword>
<dbReference type="PANTHER" id="PTHR10066">
    <property type="entry name" value="BETA-GLUCURONIDASE"/>
    <property type="match status" value="1"/>
</dbReference>
<comment type="caution">
    <text evidence="12">The sequence shown here is derived from an EMBL/GenBank/DDBJ whole genome shotgun (WGS) entry which is preliminary data.</text>
</comment>
<evidence type="ECO:0000256" key="8">
    <source>
        <dbReference type="ARBA" id="ARBA00023295"/>
    </source>
</evidence>
<dbReference type="SUPFAM" id="SSF49303">
    <property type="entry name" value="beta-Galactosidase/glucuronidase domain"/>
    <property type="match status" value="1"/>
</dbReference>
<dbReference type="InterPro" id="IPR013783">
    <property type="entry name" value="Ig-like_fold"/>
</dbReference>
<accession>A0A7L2A578</accession>
<reference evidence="12 13" key="1">
    <citation type="submission" date="2019-09" db="EMBL/GenBank/DDBJ databases">
        <title>Bird 10,000 Genomes (B10K) Project - Family phase.</title>
        <authorList>
            <person name="Zhang G."/>
        </authorList>
    </citation>
    <scope>NUCLEOTIDE SEQUENCE [LARGE SCALE GENOMIC DNA]</scope>
    <source>
        <strain evidence="12">B10K-DU-002-43</strain>
        <tissue evidence="12">Muscle</tissue>
    </source>
</reference>
<dbReference type="Pfam" id="PF00703">
    <property type="entry name" value="Glyco_hydro_2"/>
    <property type="match status" value="1"/>
</dbReference>
<evidence type="ECO:0000256" key="7">
    <source>
        <dbReference type="ARBA" id="ARBA00023228"/>
    </source>
</evidence>
<evidence type="ECO:0000259" key="10">
    <source>
        <dbReference type="Pfam" id="PF02836"/>
    </source>
</evidence>